<keyword evidence="1" id="KW-0812">Transmembrane</keyword>
<sequence length="32" mass="3540">MNTITMVWLGIMAVIGIVMIVMKKKMSAKDEG</sequence>
<gene>
    <name evidence="2" type="ORF">C8D99_102135</name>
</gene>
<dbReference type="AlphaFoldDB" id="A0A4R8MCQ6"/>
<keyword evidence="1" id="KW-0472">Membrane</keyword>
<reference evidence="2 3" key="1">
    <citation type="submission" date="2019-03" db="EMBL/GenBank/DDBJ databases">
        <title>Genomic Encyclopedia of Type Strains, Phase IV (KMG-IV): sequencing the most valuable type-strain genomes for metagenomic binning, comparative biology and taxonomic classification.</title>
        <authorList>
            <person name="Goeker M."/>
        </authorList>
    </citation>
    <scope>NUCLEOTIDE SEQUENCE [LARGE SCALE GENOMIC DNA]</scope>
    <source>
        <strain evidence="2 3">DSM 25964</strain>
    </source>
</reference>
<dbReference type="Proteomes" id="UP000295066">
    <property type="component" value="Unassembled WGS sequence"/>
</dbReference>
<accession>A0A4R8MCQ6</accession>
<protein>
    <submittedName>
        <fullName evidence="2">LPXTG-motif cell wall-anchored protein</fullName>
    </submittedName>
</protein>
<dbReference type="NCBIfam" id="TIGR01167">
    <property type="entry name" value="LPXTG_anchor"/>
    <property type="match status" value="1"/>
</dbReference>
<dbReference type="RefSeq" id="WP_133956048.1">
    <property type="nucleotide sequence ID" value="NZ_SORI01000002.1"/>
</dbReference>
<evidence type="ECO:0000313" key="2">
    <source>
        <dbReference type="EMBL" id="TDY63154.1"/>
    </source>
</evidence>
<name>A0A4R8MCQ6_9BACT</name>
<dbReference type="EMBL" id="SORI01000002">
    <property type="protein sequence ID" value="TDY63154.1"/>
    <property type="molecule type" value="Genomic_DNA"/>
</dbReference>
<comment type="caution">
    <text evidence="2">The sequence shown here is derived from an EMBL/GenBank/DDBJ whole genome shotgun (WGS) entry which is preliminary data.</text>
</comment>
<keyword evidence="1" id="KW-1133">Transmembrane helix</keyword>
<organism evidence="2 3">
    <name type="scientific">Aminivibrio pyruvatiphilus</name>
    <dbReference type="NCBI Taxonomy" id="1005740"/>
    <lineage>
        <taxon>Bacteria</taxon>
        <taxon>Thermotogati</taxon>
        <taxon>Synergistota</taxon>
        <taxon>Synergistia</taxon>
        <taxon>Synergistales</taxon>
        <taxon>Aminobacteriaceae</taxon>
        <taxon>Aminivibrio</taxon>
    </lineage>
</organism>
<feature type="transmembrane region" description="Helical" evidence="1">
    <location>
        <begin position="6"/>
        <end position="22"/>
    </location>
</feature>
<evidence type="ECO:0000313" key="3">
    <source>
        <dbReference type="Proteomes" id="UP000295066"/>
    </source>
</evidence>
<proteinExistence type="predicted"/>
<evidence type="ECO:0000256" key="1">
    <source>
        <dbReference type="SAM" id="Phobius"/>
    </source>
</evidence>
<keyword evidence="3" id="KW-1185">Reference proteome</keyword>